<sequence>MSEGAPGGGAGKHSNLRMRVVSALVLGAVVLGVTVIGGVAFRLFAVVTAGLIFYEWMTMRPAVSRSHEVVAWVLLIAALLVLLAGLSAPLVFAALAAGCLLALAHSAFSGGGVWSGAGIAYAGVPAVALSFLRGVDEAGLIAVLFLFAVVWATDILAYFTGRALGGPKLAPAISPGKTWSGAAGGALGGVVAGLAVVWLAATALSPLWAGLVALVLSVVSQVGDLFESAVKRRHGVKDSSALIPGHGGVMDRVDGLVVAAVIFYVLGALYSGVDTPAASFFSH</sequence>
<feature type="transmembrane region" description="Helical" evidence="19">
    <location>
        <begin position="111"/>
        <end position="132"/>
    </location>
</feature>
<comment type="catalytic activity">
    <reaction evidence="1 18">
        <text>a 1,2-diacyl-sn-glycero-3-phosphate + CTP + H(+) = a CDP-1,2-diacyl-sn-glycerol + diphosphate</text>
        <dbReference type="Rhea" id="RHEA:16229"/>
        <dbReference type="ChEBI" id="CHEBI:15378"/>
        <dbReference type="ChEBI" id="CHEBI:33019"/>
        <dbReference type="ChEBI" id="CHEBI:37563"/>
        <dbReference type="ChEBI" id="CHEBI:58332"/>
        <dbReference type="ChEBI" id="CHEBI:58608"/>
        <dbReference type="EC" id="2.7.7.41"/>
    </reaction>
</comment>
<evidence type="ECO:0000256" key="2">
    <source>
        <dbReference type="ARBA" id="ARBA00004651"/>
    </source>
</evidence>
<keyword evidence="9" id="KW-0444">Lipid biosynthesis</keyword>
<comment type="similarity">
    <text evidence="5 18">Belongs to the CDS family.</text>
</comment>
<evidence type="ECO:0000256" key="15">
    <source>
        <dbReference type="ARBA" id="ARBA00023136"/>
    </source>
</evidence>
<evidence type="ECO:0000313" key="21">
    <source>
        <dbReference type="Proteomes" id="UP001320831"/>
    </source>
</evidence>
<evidence type="ECO:0000256" key="7">
    <source>
        <dbReference type="ARBA" id="ARBA00019373"/>
    </source>
</evidence>
<keyword evidence="17" id="KW-1208">Phospholipid metabolism</keyword>
<comment type="pathway">
    <text evidence="4">Lipid metabolism.</text>
</comment>
<feature type="transmembrane region" description="Helical" evidence="19">
    <location>
        <begin position="74"/>
        <end position="104"/>
    </location>
</feature>
<evidence type="ECO:0000256" key="9">
    <source>
        <dbReference type="ARBA" id="ARBA00022516"/>
    </source>
</evidence>
<evidence type="ECO:0000256" key="11">
    <source>
        <dbReference type="ARBA" id="ARBA00022692"/>
    </source>
</evidence>
<evidence type="ECO:0000256" key="6">
    <source>
        <dbReference type="ARBA" id="ARBA00012487"/>
    </source>
</evidence>
<dbReference type="PROSITE" id="PS01315">
    <property type="entry name" value="CDS"/>
    <property type="match status" value="1"/>
</dbReference>
<keyword evidence="10 18" id="KW-0808">Transferase</keyword>
<evidence type="ECO:0000256" key="1">
    <source>
        <dbReference type="ARBA" id="ARBA00001698"/>
    </source>
</evidence>
<feature type="transmembrane region" description="Helical" evidence="19">
    <location>
        <begin position="255"/>
        <end position="273"/>
    </location>
</feature>
<dbReference type="InterPro" id="IPR000374">
    <property type="entry name" value="PC_trans"/>
</dbReference>
<keyword evidence="16" id="KW-0594">Phospholipid biosynthesis</keyword>
<evidence type="ECO:0000256" key="17">
    <source>
        <dbReference type="ARBA" id="ARBA00023264"/>
    </source>
</evidence>
<evidence type="ECO:0000256" key="3">
    <source>
        <dbReference type="ARBA" id="ARBA00005119"/>
    </source>
</evidence>
<dbReference type="EC" id="2.7.7.41" evidence="6 18"/>
<feature type="transmembrane region" description="Helical" evidence="19">
    <location>
        <begin position="138"/>
        <end position="159"/>
    </location>
</feature>
<dbReference type="RefSeq" id="WP_260902700.1">
    <property type="nucleotide sequence ID" value="NZ_JAOCZP010000003.1"/>
</dbReference>
<dbReference type="Proteomes" id="UP001320831">
    <property type="component" value="Unassembled WGS sequence"/>
</dbReference>
<keyword evidence="11 18" id="KW-0812">Transmembrane</keyword>
<keyword evidence="15 19" id="KW-0472">Membrane</keyword>
<proteinExistence type="inferred from homology"/>
<comment type="pathway">
    <text evidence="3 18">Phospholipid metabolism; CDP-diacylglycerol biosynthesis; CDP-diacylglycerol from sn-glycerol 3-phosphate: step 3/3.</text>
</comment>
<keyword evidence="14" id="KW-0443">Lipid metabolism</keyword>
<accession>A0ABT2LP73</accession>
<comment type="caution">
    <text evidence="20">The sequence shown here is derived from an EMBL/GenBank/DDBJ whole genome shotgun (WGS) entry which is preliminary data.</text>
</comment>
<protein>
    <recommendedName>
        <fullName evidence="7 18">Phosphatidate cytidylyltransferase</fullName>
        <ecNumber evidence="6 18">2.7.7.41</ecNumber>
    </recommendedName>
</protein>
<evidence type="ECO:0000256" key="13">
    <source>
        <dbReference type="ARBA" id="ARBA00022989"/>
    </source>
</evidence>
<evidence type="ECO:0000256" key="10">
    <source>
        <dbReference type="ARBA" id="ARBA00022679"/>
    </source>
</evidence>
<name>A0ABT2LP73_9HYPH</name>
<feature type="transmembrane region" description="Helical" evidence="19">
    <location>
        <begin position="21"/>
        <end position="54"/>
    </location>
</feature>
<keyword evidence="12 18" id="KW-0548">Nucleotidyltransferase</keyword>
<dbReference type="EMBL" id="JAOCZP010000003">
    <property type="protein sequence ID" value="MCT7375642.1"/>
    <property type="molecule type" value="Genomic_DNA"/>
</dbReference>
<evidence type="ECO:0000256" key="18">
    <source>
        <dbReference type="RuleBase" id="RU003938"/>
    </source>
</evidence>
<dbReference type="Pfam" id="PF01148">
    <property type="entry name" value="CTP_transf_1"/>
    <property type="match status" value="1"/>
</dbReference>
<keyword evidence="21" id="KW-1185">Reference proteome</keyword>
<keyword evidence="13 19" id="KW-1133">Transmembrane helix</keyword>
<dbReference type="GO" id="GO:0016779">
    <property type="term" value="F:nucleotidyltransferase activity"/>
    <property type="evidence" value="ECO:0007669"/>
    <property type="project" value="UniProtKB-KW"/>
</dbReference>
<evidence type="ECO:0000256" key="12">
    <source>
        <dbReference type="ARBA" id="ARBA00022695"/>
    </source>
</evidence>
<reference evidence="20 21" key="1">
    <citation type="submission" date="2022-09" db="EMBL/GenBank/DDBJ databases">
        <title>Chelativorans salina sp. nov., a novel slightly halophilic bacterium isolated from a saline lake sediment enrichment.</title>
        <authorList>
            <person name="Gao L."/>
            <person name="Fang B.-Z."/>
            <person name="Li W.-J."/>
        </authorList>
    </citation>
    <scope>NUCLEOTIDE SEQUENCE [LARGE SCALE GENOMIC DNA]</scope>
    <source>
        <strain evidence="20 21">EGI FJ00035</strain>
    </source>
</reference>
<gene>
    <name evidence="20" type="ORF">N5A92_11425</name>
</gene>
<dbReference type="PANTHER" id="PTHR46382:SF1">
    <property type="entry name" value="PHOSPHATIDATE CYTIDYLYLTRANSFERASE"/>
    <property type="match status" value="1"/>
</dbReference>
<evidence type="ECO:0000256" key="14">
    <source>
        <dbReference type="ARBA" id="ARBA00023098"/>
    </source>
</evidence>
<evidence type="ECO:0000313" key="20">
    <source>
        <dbReference type="EMBL" id="MCT7375642.1"/>
    </source>
</evidence>
<keyword evidence="8" id="KW-1003">Cell membrane</keyword>
<evidence type="ECO:0000256" key="5">
    <source>
        <dbReference type="ARBA" id="ARBA00010185"/>
    </source>
</evidence>
<comment type="subcellular location">
    <subcellularLocation>
        <location evidence="2">Cell membrane</location>
        <topology evidence="2">Multi-pass membrane protein</topology>
    </subcellularLocation>
</comment>
<evidence type="ECO:0000256" key="19">
    <source>
        <dbReference type="SAM" id="Phobius"/>
    </source>
</evidence>
<dbReference type="PANTHER" id="PTHR46382">
    <property type="entry name" value="PHOSPHATIDATE CYTIDYLYLTRANSFERASE"/>
    <property type="match status" value="1"/>
</dbReference>
<evidence type="ECO:0000256" key="4">
    <source>
        <dbReference type="ARBA" id="ARBA00005189"/>
    </source>
</evidence>
<evidence type="ECO:0000256" key="8">
    <source>
        <dbReference type="ARBA" id="ARBA00022475"/>
    </source>
</evidence>
<evidence type="ECO:0000256" key="16">
    <source>
        <dbReference type="ARBA" id="ARBA00023209"/>
    </source>
</evidence>
<organism evidence="20 21">
    <name type="scientific">Chelativorans salis</name>
    <dbReference type="NCBI Taxonomy" id="2978478"/>
    <lineage>
        <taxon>Bacteria</taxon>
        <taxon>Pseudomonadati</taxon>
        <taxon>Pseudomonadota</taxon>
        <taxon>Alphaproteobacteria</taxon>
        <taxon>Hyphomicrobiales</taxon>
        <taxon>Phyllobacteriaceae</taxon>
        <taxon>Chelativorans</taxon>
    </lineage>
</organism>